<dbReference type="AlphaFoldDB" id="A0A4U5LZU8"/>
<name>A0A4U5LZU8_POPAL</name>
<accession>A0A4U5LZU8</accession>
<reference evidence="2" key="1">
    <citation type="submission" date="2018-10" db="EMBL/GenBank/DDBJ databases">
        <title>Population genomic analysis revealed the cold adaptation of white poplar.</title>
        <authorList>
            <person name="Liu Y.-J."/>
        </authorList>
    </citation>
    <scope>NUCLEOTIDE SEQUENCE [LARGE SCALE GENOMIC DNA]</scope>
    <source>
        <strain evidence="2">PAL-ZL1</strain>
    </source>
</reference>
<feature type="compositionally biased region" description="Basic and acidic residues" evidence="1">
    <location>
        <begin position="22"/>
        <end position="33"/>
    </location>
</feature>
<evidence type="ECO:0000256" key="1">
    <source>
        <dbReference type="SAM" id="MobiDB-lite"/>
    </source>
</evidence>
<proteinExistence type="predicted"/>
<gene>
    <name evidence="2" type="ORF">D5086_0000323580</name>
</gene>
<dbReference type="EMBL" id="RCHU01001271">
    <property type="protein sequence ID" value="TKR61906.1"/>
    <property type="molecule type" value="Genomic_DNA"/>
</dbReference>
<feature type="region of interest" description="Disordered" evidence="1">
    <location>
        <begin position="13"/>
        <end position="123"/>
    </location>
</feature>
<protein>
    <submittedName>
        <fullName evidence="2">Uncharacterized protein</fullName>
    </submittedName>
</protein>
<sequence>MGLLCSSSPLLQVAPSMSKGRPATELRCGEESRPPATRAVRYPLDRETGPWLAASVEETPLQGWSGGDEEDSEAAAGGLGSVEAGPAEETPLQGWSGGDEEDSEAAAGGLGSVEAGPATGLWGGEKWGMEALRLLKGPVEEGKQKLREVAVWLGQPAGEEEEEK</sequence>
<organism evidence="2">
    <name type="scientific">Populus alba</name>
    <name type="common">White poplar</name>
    <dbReference type="NCBI Taxonomy" id="43335"/>
    <lineage>
        <taxon>Eukaryota</taxon>
        <taxon>Viridiplantae</taxon>
        <taxon>Streptophyta</taxon>
        <taxon>Embryophyta</taxon>
        <taxon>Tracheophyta</taxon>
        <taxon>Spermatophyta</taxon>
        <taxon>Magnoliopsida</taxon>
        <taxon>eudicotyledons</taxon>
        <taxon>Gunneridae</taxon>
        <taxon>Pentapetalae</taxon>
        <taxon>rosids</taxon>
        <taxon>fabids</taxon>
        <taxon>Malpighiales</taxon>
        <taxon>Salicaceae</taxon>
        <taxon>Saliceae</taxon>
        <taxon>Populus</taxon>
    </lineage>
</organism>
<evidence type="ECO:0000313" key="2">
    <source>
        <dbReference type="EMBL" id="TKR61906.1"/>
    </source>
</evidence>
<comment type="caution">
    <text evidence="2">The sequence shown here is derived from an EMBL/GenBank/DDBJ whole genome shotgun (WGS) entry which is preliminary data.</text>
</comment>